<feature type="non-terminal residue" evidence="2">
    <location>
        <position position="329"/>
    </location>
</feature>
<keyword evidence="3" id="KW-1185">Reference proteome</keyword>
<dbReference type="InterPro" id="IPR050600">
    <property type="entry name" value="SETD3_SETD6_MTase"/>
</dbReference>
<evidence type="ECO:0000313" key="2">
    <source>
        <dbReference type="EMBL" id="CAK0891992.1"/>
    </source>
</evidence>
<protein>
    <recommendedName>
        <fullName evidence="4">SET domain-containing protein</fullName>
    </recommendedName>
</protein>
<dbReference type="EMBL" id="CAUYUJ010019546">
    <property type="protein sequence ID" value="CAK0891992.1"/>
    <property type="molecule type" value="Genomic_DNA"/>
</dbReference>
<evidence type="ECO:0008006" key="4">
    <source>
        <dbReference type="Google" id="ProtNLM"/>
    </source>
</evidence>
<reference evidence="2" key="1">
    <citation type="submission" date="2023-10" db="EMBL/GenBank/DDBJ databases">
        <authorList>
            <person name="Chen Y."/>
            <person name="Shah S."/>
            <person name="Dougan E. K."/>
            <person name="Thang M."/>
            <person name="Chan C."/>
        </authorList>
    </citation>
    <scope>NUCLEOTIDE SEQUENCE [LARGE SCALE GENOMIC DNA]</scope>
</reference>
<dbReference type="PANTHER" id="PTHR13271">
    <property type="entry name" value="UNCHARACTERIZED PUTATIVE METHYLTRANSFERASE"/>
    <property type="match status" value="1"/>
</dbReference>
<feature type="region of interest" description="Disordered" evidence="1">
    <location>
        <begin position="1"/>
        <end position="84"/>
    </location>
</feature>
<evidence type="ECO:0000313" key="3">
    <source>
        <dbReference type="Proteomes" id="UP001189429"/>
    </source>
</evidence>
<feature type="non-terminal residue" evidence="2">
    <location>
        <position position="1"/>
    </location>
</feature>
<feature type="compositionally biased region" description="Basic residues" evidence="1">
    <location>
        <begin position="20"/>
        <end position="35"/>
    </location>
</feature>
<comment type="caution">
    <text evidence="2">The sequence shown here is derived from an EMBL/GenBank/DDBJ whole genome shotgun (WGS) entry which is preliminary data.</text>
</comment>
<sequence>SSPSSSSSSPTRGHGAAAARRARPRVGAPRRRHGRPGAVDGHPGLRKGGLLCGIGPPPAGLRGPCQGAPGGGRGAAGDPARGVSDAPAFVDEQQKLMLRLLQEVFSPTRSQWAPYLDTLPREFPTVPLWYSAEELRLLRGTSVDALLAGRHIAAEQDLLGILDWAAHREPRLFPTGAGVGLPELRWAASVVASRAFDSVKAGVVLAPFADALNHRGCGPHTRMRDGGDVLRFCVEDDISAGEEVFNTYGAHGNTQWLLNGGFLDLSGPFHDLLVTPADAVSAALAHLRSAAHGDEDDVEDRICERLSVLQRPELLGTETFQLTSEAPPS</sequence>
<dbReference type="SUPFAM" id="SSF82199">
    <property type="entry name" value="SET domain"/>
    <property type="match status" value="1"/>
</dbReference>
<evidence type="ECO:0000256" key="1">
    <source>
        <dbReference type="SAM" id="MobiDB-lite"/>
    </source>
</evidence>
<feature type="compositionally biased region" description="Low complexity" evidence="1">
    <location>
        <begin position="1"/>
        <end position="19"/>
    </location>
</feature>
<dbReference type="PANTHER" id="PTHR13271:SF145">
    <property type="entry name" value="SET DOMAIN-CONTAINING PROTEIN"/>
    <property type="match status" value="1"/>
</dbReference>
<dbReference type="InterPro" id="IPR046341">
    <property type="entry name" value="SET_dom_sf"/>
</dbReference>
<organism evidence="2 3">
    <name type="scientific">Prorocentrum cordatum</name>
    <dbReference type="NCBI Taxonomy" id="2364126"/>
    <lineage>
        <taxon>Eukaryota</taxon>
        <taxon>Sar</taxon>
        <taxon>Alveolata</taxon>
        <taxon>Dinophyceae</taxon>
        <taxon>Prorocentrales</taxon>
        <taxon>Prorocentraceae</taxon>
        <taxon>Prorocentrum</taxon>
    </lineage>
</organism>
<gene>
    <name evidence="2" type="ORF">PCOR1329_LOCUS71752</name>
</gene>
<dbReference type="CDD" id="cd10527">
    <property type="entry name" value="SET_LSMT"/>
    <property type="match status" value="1"/>
</dbReference>
<name>A0ABN9WYP4_9DINO</name>
<dbReference type="Gene3D" id="3.90.1410.10">
    <property type="entry name" value="set domain protein methyltransferase, domain 1"/>
    <property type="match status" value="1"/>
</dbReference>
<dbReference type="Proteomes" id="UP001189429">
    <property type="component" value="Unassembled WGS sequence"/>
</dbReference>
<proteinExistence type="predicted"/>
<accession>A0ABN9WYP4</accession>